<evidence type="ECO:0000256" key="1">
    <source>
        <dbReference type="SAM" id="MobiDB-lite"/>
    </source>
</evidence>
<dbReference type="AlphaFoldDB" id="A0A2J6TNS2"/>
<evidence type="ECO:0000313" key="2">
    <source>
        <dbReference type="EMBL" id="PMD64666.1"/>
    </source>
</evidence>
<feature type="region of interest" description="Disordered" evidence="1">
    <location>
        <begin position="1"/>
        <end position="46"/>
    </location>
</feature>
<dbReference type="InParanoid" id="A0A2J6TNS2"/>
<dbReference type="RefSeq" id="XP_024741570.1">
    <property type="nucleotide sequence ID" value="XM_024882515.1"/>
</dbReference>
<dbReference type="EMBL" id="KZ613747">
    <property type="protein sequence ID" value="PMD64666.1"/>
    <property type="molecule type" value="Genomic_DNA"/>
</dbReference>
<protein>
    <submittedName>
        <fullName evidence="2">Uncharacterized protein</fullName>
    </submittedName>
</protein>
<gene>
    <name evidence="2" type="ORF">K444DRAFT_625329</name>
</gene>
<proteinExistence type="predicted"/>
<keyword evidence="3" id="KW-1185">Reference proteome</keyword>
<organism evidence="2 3">
    <name type="scientific">Hyaloscypha bicolor E</name>
    <dbReference type="NCBI Taxonomy" id="1095630"/>
    <lineage>
        <taxon>Eukaryota</taxon>
        <taxon>Fungi</taxon>
        <taxon>Dikarya</taxon>
        <taxon>Ascomycota</taxon>
        <taxon>Pezizomycotina</taxon>
        <taxon>Leotiomycetes</taxon>
        <taxon>Helotiales</taxon>
        <taxon>Hyaloscyphaceae</taxon>
        <taxon>Hyaloscypha</taxon>
        <taxon>Hyaloscypha bicolor</taxon>
    </lineage>
</organism>
<sequence>MKSNFSFDRDGTSNSELVTQVEAANVSPKAGIEENSQDLSDPKTIRTPLTTLPTRLQFLVLRSIWRNLETVNKPPKGGNTTEEKDPNRALGIQASKILTTLPTRFQLLVLVFILRNLGEELNKAKNLIKQSSVSEMIAKIWKADKKEKKVSAQKINAILALDILSRFKGDNWKEFLEELHRGGVNPHALAGYLKERWNIRKKEVENRMSPESAAAVGGVRD</sequence>
<dbReference type="GeneID" id="36590592"/>
<feature type="compositionally biased region" description="Polar residues" evidence="1">
    <location>
        <begin position="1"/>
        <end position="18"/>
    </location>
</feature>
<evidence type="ECO:0000313" key="3">
    <source>
        <dbReference type="Proteomes" id="UP000235371"/>
    </source>
</evidence>
<reference evidence="2 3" key="1">
    <citation type="submission" date="2016-04" db="EMBL/GenBank/DDBJ databases">
        <title>A degradative enzymes factory behind the ericoid mycorrhizal symbiosis.</title>
        <authorList>
            <consortium name="DOE Joint Genome Institute"/>
            <person name="Martino E."/>
            <person name="Morin E."/>
            <person name="Grelet G."/>
            <person name="Kuo A."/>
            <person name="Kohler A."/>
            <person name="Daghino S."/>
            <person name="Barry K."/>
            <person name="Choi C."/>
            <person name="Cichocki N."/>
            <person name="Clum A."/>
            <person name="Copeland A."/>
            <person name="Hainaut M."/>
            <person name="Haridas S."/>
            <person name="Labutti K."/>
            <person name="Lindquist E."/>
            <person name="Lipzen A."/>
            <person name="Khouja H.-R."/>
            <person name="Murat C."/>
            <person name="Ohm R."/>
            <person name="Olson A."/>
            <person name="Spatafora J."/>
            <person name="Veneault-Fourrey C."/>
            <person name="Henrissat B."/>
            <person name="Grigoriev I."/>
            <person name="Martin F."/>
            <person name="Perotto S."/>
        </authorList>
    </citation>
    <scope>NUCLEOTIDE SEQUENCE [LARGE SCALE GENOMIC DNA]</scope>
    <source>
        <strain evidence="2 3">E</strain>
    </source>
</reference>
<dbReference type="Proteomes" id="UP000235371">
    <property type="component" value="Unassembled WGS sequence"/>
</dbReference>
<accession>A0A2J6TNS2</accession>
<name>A0A2J6TNS2_9HELO</name>